<evidence type="ECO:0000313" key="2">
    <source>
        <dbReference type="EMBL" id="TVU72973.1"/>
    </source>
</evidence>
<keyword evidence="1" id="KW-0812">Transmembrane</keyword>
<gene>
    <name evidence="2" type="ORF">FQP86_04025</name>
</gene>
<comment type="caution">
    <text evidence="2">The sequence shown here is derived from an EMBL/GenBank/DDBJ whole genome shotgun (WGS) entry which is preliminary data.</text>
</comment>
<organism evidence="2 3">
    <name type="scientific">Cobetia crustatorum</name>
    <dbReference type="NCBI Taxonomy" id="553385"/>
    <lineage>
        <taxon>Bacteria</taxon>
        <taxon>Pseudomonadati</taxon>
        <taxon>Pseudomonadota</taxon>
        <taxon>Gammaproteobacteria</taxon>
        <taxon>Oceanospirillales</taxon>
        <taxon>Halomonadaceae</taxon>
        <taxon>Cobetia</taxon>
    </lineage>
</organism>
<feature type="transmembrane region" description="Helical" evidence="1">
    <location>
        <begin position="45"/>
        <end position="63"/>
    </location>
</feature>
<feature type="transmembrane region" description="Helical" evidence="1">
    <location>
        <begin position="147"/>
        <end position="171"/>
    </location>
</feature>
<dbReference type="RefSeq" id="WP_088743250.1">
    <property type="nucleotide sequence ID" value="NZ_CAWOWR010000076.1"/>
</dbReference>
<proteinExistence type="predicted"/>
<keyword evidence="3" id="KW-1185">Reference proteome</keyword>
<sequence length="284" mass="30185">MLALARWAMRGPLQSIVIALLAGLVPWLFWFSAAISALVTLRRGLAPAAPVFIAAALPAGWWWTQGDPVPLATVLLVTLMATLLRARVRWGEALIGASLTSALMVQLGIFLPPGGAGPLLESIRQNAPELDARLNDIAAQGVSTEQLAGLVIGGITGLVVMLAATACLALARSWQSGLYNPGGFRDEFHAFRLSLREILVLAACGILGVLLNVPAVLLLVWIPLLVAGIALVHGYIGLKGMSGLWLIGIYFLLLTTWPTILILLLLALTDVFADFRARLAGSHR</sequence>
<keyword evidence="1" id="KW-0472">Membrane</keyword>
<dbReference type="AlphaFoldDB" id="A0A558HV11"/>
<name>A0A558HV11_9GAMM</name>
<feature type="transmembrane region" description="Helical" evidence="1">
    <location>
        <begin position="93"/>
        <end position="111"/>
    </location>
</feature>
<dbReference type="STRING" id="553385.GCA_000591415_02258"/>
<feature type="transmembrane region" description="Helical" evidence="1">
    <location>
        <begin position="69"/>
        <end position="86"/>
    </location>
</feature>
<evidence type="ECO:0000256" key="1">
    <source>
        <dbReference type="SAM" id="Phobius"/>
    </source>
</evidence>
<keyword evidence="1" id="KW-1133">Transmembrane helix</keyword>
<feature type="transmembrane region" description="Helical" evidence="1">
    <location>
        <begin position="16"/>
        <end position="38"/>
    </location>
</feature>
<reference evidence="2 3" key="1">
    <citation type="submission" date="2019-07" db="EMBL/GenBank/DDBJ databases">
        <title>Diversity of Bacteria from Kongsfjorden, Arctic.</title>
        <authorList>
            <person name="Yu Y."/>
        </authorList>
    </citation>
    <scope>NUCLEOTIDE SEQUENCE [LARGE SCALE GENOMIC DNA]</scope>
    <source>
        <strain evidence="2 3">SM1923</strain>
    </source>
</reference>
<evidence type="ECO:0000313" key="3">
    <source>
        <dbReference type="Proteomes" id="UP000319941"/>
    </source>
</evidence>
<evidence type="ECO:0008006" key="4">
    <source>
        <dbReference type="Google" id="ProtNLM"/>
    </source>
</evidence>
<dbReference type="Proteomes" id="UP000319941">
    <property type="component" value="Unassembled WGS sequence"/>
</dbReference>
<dbReference type="OrthoDB" id="5659946at2"/>
<accession>A0A558HV11</accession>
<feature type="transmembrane region" description="Helical" evidence="1">
    <location>
        <begin position="243"/>
        <end position="268"/>
    </location>
</feature>
<feature type="transmembrane region" description="Helical" evidence="1">
    <location>
        <begin position="198"/>
        <end position="231"/>
    </location>
</feature>
<protein>
    <recommendedName>
        <fullName evidence="4">DUF2232 domain-containing protein</fullName>
    </recommendedName>
</protein>
<dbReference type="EMBL" id="VNFH01000002">
    <property type="protein sequence ID" value="TVU72973.1"/>
    <property type="molecule type" value="Genomic_DNA"/>
</dbReference>